<protein>
    <submittedName>
        <fullName evidence="2">Uncharacterized protein</fullName>
    </submittedName>
</protein>
<gene>
    <name evidence="2" type="ORF">CEURO_LOCUS5542</name>
</gene>
<proteinExistence type="predicted"/>
<evidence type="ECO:0000256" key="1">
    <source>
        <dbReference type="SAM" id="MobiDB-lite"/>
    </source>
</evidence>
<sequence>MKKKLELQIYGATSRPRRRKQKKSQDSKSTLFDAQTEDAFAAVFSSSAEAPSPLPLPSMEPRSHFLAVVAEDGGVMTVCDATIRWCCATRRYGEEMASEDGDAMVLDGKEPMQSCFGLIMWKVF</sequence>
<evidence type="ECO:0000313" key="2">
    <source>
        <dbReference type="EMBL" id="CAH9075239.1"/>
    </source>
</evidence>
<reference evidence="2" key="1">
    <citation type="submission" date="2022-07" db="EMBL/GenBank/DDBJ databases">
        <authorList>
            <person name="Macas J."/>
            <person name="Novak P."/>
            <person name="Neumann P."/>
        </authorList>
    </citation>
    <scope>NUCLEOTIDE SEQUENCE</scope>
</reference>
<dbReference type="AlphaFoldDB" id="A0A9P1E399"/>
<dbReference type="Proteomes" id="UP001152484">
    <property type="component" value="Unassembled WGS sequence"/>
</dbReference>
<comment type="caution">
    <text evidence="2">The sequence shown here is derived from an EMBL/GenBank/DDBJ whole genome shotgun (WGS) entry which is preliminary data.</text>
</comment>
<feature type="region of interest" description="Disordered" evidence="1">
    <location>
        <begin position="1"/>
        <end position="32"/>
    </location>
</feature>
<evidence type="ECO:0000313" key="3">
    <source>
        <dbReference type="Proteomes" id="UP001152484"/>
    </source>
</evidence>
<name>A0A9P1E399_CUSEU</name>
<keyword evidence="3" id="KW-1185">Reference proteome</keyword>
<accession>A0A9P1E399</accession>
<organism evidence="2 3">
    <name type="scientific">Cuscuta europaea</name>
    <name type="common">European dodder</name>
    <dbReference type="NCBI Taxonomy" id="41803"/>
    <lineage>
        <taxon>Eukaryota</taxon>
        <taxon>Viridiplantae</taxon>
        <taxon>Streptophyta</taxon>
        <taxon>Embryophyta</taxon>
        <taxon>Tracheophyta</taxon>
        <taxon>Spermatophyta</taxon>
        <taxon>Magnoliopsida</taxon>
        <taxon>eudicotyledons</taxon>
        <taxon>Gunneridae</taxon>
        <taxon>Pentapetalae</taxon>
        <taxon>asterids</taxon>
        <taxon>lamiids</taxon>
        <taxon>Solanales</taxon>
        <taxon>Convolvulaceae</taxon>
        <taxon>Cuscuteae</taxon>
        <taxon>Cuscuta</taxon>
        <taxon>Cuscuta subgen. Cuscuta</taxon>
    </lineage>
</organism>
<dbReference type="EMBL" id="CAMAPE010000009">
    <property type="protein sequence ID" value="CAH9075239.1"/>
    <property type="molecule type" value="Genomic_DNA"/>
</dbReference>